<keyword evidence="7" id="KW-0966">Cell projection</keyword>
<evidence type="ECO:0000256" key="2">
    <source>
        <dbReference type="ARBA" id="ARBA00022490"/>
    </source>
</evidence>
<evidence type="ECO:0000313" key="11">
    <source>
        <dbReference type="EMBL" id="KAK9806145.1"/>
    </source>
</evidence>
<dbReference type="GO" id="GO:0046872">
    <property type="term" value="F:metal ion binding"/>
    <property type="evidence" value="ECO:0007669"/>
    <property type="project" value="UniProtKB-KW"/>
</dbReference>
<keyword evidence="2" id="KW-0963">Cytoplasm</keyword>
<organism evidence="11 12">
    <name type="scientific">[Myrmecia] bisecta</name>
    <dbReference type="NCBI Taxonomy" id="41462"/>
    <lineage>
        <taxon>Eukaryota</taxon>
        <taxon>Viridiplantae</taxon>
        <taxon>Chlorophyta</taxon>
        <taxon>core chlorophytes</taxon>
        <taxon>Trebouxiophyceae</taxon>
        <taxon>Trebouxiales</taxon>
        <taxon>Trebouxiaceae</taxon>
        <taxon>Myrmecia</taxon>
    </lineage>
</organism>
<gene>
    <name evidence="11" type="ORF">WJX72_003194</name>
</gene>
<proteinExistence type="predicted"/>
<dbReference type="Pfam" id="PF00173">
    <property type="entry name" value="Cyt-b5"/>
    <property type="match status" value="1"/>
</dbReference>
<keyword evidence="3" id="KW-0349">Heme</keyword>
<keyword evidence="12" id="KW-1185">Reference proteome</keyword>
<dbReference type="AlphaFoldDB" id="A0AAW1P8R4"/>
<evidence type="ECO:0000256" key="7">
    <source>
        <dbReference type="ARBA" id="ARBA00023273"/>
    </source>
</evidence>
<evidence type="ECO:0000259" key="10">
    <source>
        <dbReference type="PROSITE" id="PS50255"/>
    </source>
</evidence>
<comment type="subcellular location">
    <subcellularLocation>
        <location evidence="1">Cytoplasm</location>
        <location evidence="1">Cytoskeleton</location>
        <location evidence="1">Cilium axoneme</location>
    </subcellularLocation>
</comment>
<dbReference type="PANTHER" id="PTHR21281">
    <property type="entry name" value="CYTOCHROME B5 DOMAIN-CONTAINING PROTEIN 1"/>
    <property type="match status" value="1"/>
</dbReference>
<dbReference type="EMBL" id="JALJOR010000014">
    <property type="protein sequence ID" value="KAK9806145.1"/>
    <property type="molecule type" value="Genomic_DNA"/>
</dbReference>
<evidence type="ECO:0000256" key="4">
    <source>
        <dbReference type="ARBA" id="ARBA00022723"/>
    </source>
</evidence>
<reference evidence="11 12" key="1">
    <citation type="journal article" date="2024" name="Nat. Commun.">
        <title>Phylogenomics reveals the evolutionary origins of lichenization in chlorophyte algae.</title>
        <authorList>
            <person name="Puginier C."/>
            <person name="Libourel C."/>
            <person name="Otte J."/>
            <person name="Skaloud P."/>
            <person name="Haon M."/>
            <person name="Grisel S."/>
            <person name="Petersen M."/>
            <person name="Berrin J.G."/>
            <person name="Delaux P.M."/>
            <person name="Dal Grande F."/>
            <person name="Keller J."/>
        </authorList>
    </citation>
    <scope>NUCLEOTIDE SEQUENCE [LARGE SCALE GENOMIC DNA]</scope>
    <source>
        <strain evidence="11 12">SAG 2043</strain>
    </source>
</reference>
<dbReference type="InterPro" id="IPR036400">
    <property type="entry name" value="Cyt_B5-like_heme/steroid_sf"/>
</dbReference>
<dbReference type="Proteomes" id="UP001489004">
    <property type="component" value="Unassembled WGS sequence"/>
</dbReference>
<protein>
    <recommendedName>
        <fullName evidence="8">Cytochrome b5 domain-containing protein 1</fullName>
    </recommendedName>
</protein>
<keyword evidence="5" id="KW-0408">Iron</keyword>
<feature type="domain" description="Cytochrome b5 heme-binding" evidence="10">
    <location>
        <begin position="18"/>
        <end position="83"/>
    </location>
</feature>
<comment type="function">
    <text evidence="9">Radial spoke stalk protein that binds heme under oxidizing conditions. Required for the coordinated beating of multiple cilia maybe by functioning in a redox signaling pathway.</text>
</comment>
<dbReference type="InterPro" id="IPR001199">
    <property type="entry name" value="Cyt_B5-like_heme/steroid-bd"/>
</dbReference>
<evidence type="ECO:0000256" key="1">
    <source>
        <dbReference type="ARBA" id="ARBA00004430"/>
    </source>
</evidence>
<keyword evidence="6" id="KW-0206">Cytoskeleton</keyword>
<dbReference type="SMART" id="SM01117">
    <property type="entry name" value="Cyt-b5"/>
    <property type="match status" value="1"/>
</dbReference>
<dbReference type="PANTHER" id="PTHR21281:SF0">
    <property type="entry name" value="CYTOCHROME B5 DOMAIN-CONTAINING PROTEIN 1"/>
    <property type="match status" value="1"/>
</dbReference>
<dbReference type="InterPro" id="IPR052320">
    <property type="entry name" value="Cytochrome_b5_domain"/>
</dbReference>
<evidence type="ECO:0000256" key="8">
    <source>
        <dbReference type="ARBA" id="ARBA00040649"/>
    </source>
</evidence>
<evidence type="ECO:0000313" key="12">
    <source>
        <dbReference type="Proteomes" id="UP001489004"/>
    </source>
</evidence>
<accession>A0AAW1P8R4</accession>
<comment type="caution">
    <text evidence="11">The sequence shown here is derived from an EMBL/GenBank/DDBJ whole genome shotgun (WGS) entry which is preliminary data.</text>
</comment>
<dbReference type="SUPFAM" id="SSF55856">
    <property type="entry name" value="Cytochrome b5-like heme/steroid binding domain"/>
    <property type="match status" value="1"/>
</dbReference>
<name>A0AAW1P8R4_9CHLO</name>
<evidence type="ECO:0000256" key="9">
    <source>
        <dbReference type="ARBA" id="ARBA00046139"/>
    </source>
</evidence>
<dbReference type="Gene3D" id="3.10.120.10">
    <property type="entry name" value="Cytochrome b5-like heme/steroid binding domain"/>
    <property type="match status" value="1"/>
</dbReference>
<dbReference type="GO" id="GO:0005930">
    <property type="term" value="C:axoneme"/>
    <property type="evidence" value="ECO:0007669"/>
    <property type="project" value="UniProtKB-SubCell"/>
</dbReference>
<dbReference type="PROSITE" id="PS50255">
    <property type="entry name" value="CYTOCHROME_B5_2"/>
    <property type="match status" value="1"/>
</dbReference>
<evidence type="ECO:0000256" key="5">
    <source>
        <dbReference type="ARBA" id="ARBA00023004"/>
    </source>
</evidence>
<keyword evidence="4" id="KW-0479">Metal-binding</keyword>
<evidence type="ECO:0000256" key="3">
    <source>
        <dbReference type="ARBA" id="ARBA00022617"/>
    </source>
</evidence>
<evidence type="ECO:0000256" key="6">
    <source>
        <dbReference type="ARBA" id="ARBA00023212"/>
    </source>
</evidence>
<sequence length="241" mass="27544">MAVLPSQLDHSEPQLKRRRYYTPAEVALHNSPRDCWVSFLGGVYDVTDLIQAEDTPAAQPIIDAAGTDVSHWFDAETGDVRMHVDVLTNLNQPYCPQGRFTHVAPAAPAADWDTSFGRPWWQDPGRWRIGALTSRTRVVRIKNVLTEQEDRMEVPQEETLEEVQNRYQELNAHTQSYIWKALRTDPYRDDLKADFAELDMSHTLAENGVLDESADFEEVGLQSECYIPVLHVYWTDDLTVA</sequence>